<dbReference type="Proteomes" id="UP000181997">
    <property type="component" value="Unassembled WGS sequence"/>
</dbReference>
<keyword evidence="1" id="KW-0472">Membrane</keyword>
<dbReference type="SUPFAM" id="SSF52540">
    <property type="entry name" value="P-loop containing nucleoside triphosphate hydrolases"/>
    <property type="match status" value="1"/>
</dbReference>
<dbReference type="Pfam" id="PF00350">
    <property type="entry name" value="Dynamin_N"/>
    <property type="match status" value="1"/>
</dbReference>
<evidence type="ECO:0000259" key="2">
    <source>
        <dbReference type="Pfam" id="PF00350"/>
    </source>
</evidence>
<evidence type="ECO:0000313" key="3">
    <source>
        <dbReference type="EMBL" id="SCC23783.1"/>
    </source>
</evidence>
<dbReference type="InterPro" id="IPR027417">
    <property type="entry name" value="P-loop_NTPase"/>
</dbReference>
<feature type="domain" description="Dynamin N-terminal" evidence="2">
    <location>
        <begin position="56"/>
        <end position="213"/>
    </location>
</feature>
<feature type="transmembrane region" description="Helical" evidence="1">
    <location>
        <begin position="486"/>
        <end position="509"/>
    </location>
</feature>
<dbReference type="PANTHER" id="PTHR43681:SF1">
    <property type="entry name" value="SARCALUMENIN"/>
    <property type="match status" value="1"/>
</dbReference>
<name>A0A0V8HD23_9BACI</name>
<dbReference type="PANTHER" id="PTHR43681">
    <property type="entry name" value="TRANSMEMBRANE GTPASE FZO"/>
    <property type="match status" value="1"/>
</dbReference>
<dbReference type="InterPro" id="IPR051943">
    <property type="entry name" value="TRAFAC_Dynamin-like_GTPase"/>
</dbReference>
<keyword evidence="1" id="KW-1133">Transmembrane helix</keyword>
<dbReference type="InterPro" id="IPR045063">
    <property type="entry name" value="Dynamin_N"/>
</dbReference>
<keyword evidence="1" id="KW-0812">Transmembrane</keyword>
<proteinExistence type="predicted"/>
<evidence type="ECO:0000313" key="4">
    <source>
        <dbReference type="Proteomes" id="UP000181997"/>
    </source>
</evidence>
<accession>A0A0V8HD23</accession>
<evidence type="ECO:0000256" key="1">
    <source>
        <dbReference type="SAM" id="Phobius"/>
    </source>
</evidence>
<dbReference type="OrthoDB" id="1757952at2"/>
<protein>
    <submittedName>
        <fullName evidence="3">Small GTP-binding protein domain-containing protein</fullName>
    </submittedName>
</protein>
<gene>
    <name evidence="3" type="ORF">GA0061094_3340</name>
</gene>
<dbReference type="AlphaFoldDB" id="A0A0V8HD23"/>
<dbReference type="Gene3D" id="3.40.50.300">
    <property type="entry name" value="P-loop containing nucleotide triphosphate hydrolases"/>
    <property type="match status" value="1"/>
</dbReference>
<sequence>MEIMARLQSLQKVFKQSPLVTLSKEFPNHSELLRQLHAHRMEYDILEEKCNTPLKIVLMGEVKAGKSTLLNAFAGDAVSPVNVTEATASIIEIKHASEPRGIIKRKSGDDQEGTPEEIYGILGENRGNQDFFGDVSVVKLEFPLPGLKKIHLVDTPGLATITSNNEQTTLDYIQNSDVVLWVFSAHHLGQWDIEEQLANVKSFGKPIIAVINRLDEINGHAEEVEGFVEEHLGFFVEETFAVSAFQAFEGIRGGDESLLSNSRYPRLLSYLEENIEKQTEHVQEQSIINSMNALAEKERIQHQMVADTADFLLKSMERRKQEITYHNEAIKKKVKHELQSWIAMEFMDEEKREVMQLVDELGMMSGKGTYDSISERVNRYVSSEYITNILEKKFSDINELFYQEWNEAIRDIGDKIIMEEDEFRKNQERNYQDRDISMNLYLPEGENELKDGAVKGAAIGGAYGFAAATYAAVLGPSAAGITMGSALAAVMPPVLIIGAVTGIAAKLVFGNKKKKEYTLEVRKALDEVKANVSDVFLPNMQNQLDTESNRIAHNLFEKLCSFMSQGWTEKELIQLQQDLQGYTHSLYKWEQQSDTGIVRKTEQAAVN</sequence>
<organism evidence="3 4">
    <name type="scientific">[Bacillus] enclensis</name>
    <dbReference type="NCBI Taxonomy" id="1402860"/>
    <lineage>
        <taxon>Bacteria</taxon>
        <taxon>Bacillati</taxon>
        <taxon>Bacillota</taxon>
        <taxon>Bacilli</taxon>
        <taxon>Bacillales</taxon>
        <taxon>Bacillaceae</taxon>
        <taxon>Rossellomorea</taxon>
    </lineage>
</organism>
<reference evidence="4" key="1">
    <citation type="submission" date="2016-08" db="EMBL/GenBank/DDBJ databases">
        <authorList>
            <person name="Varghese N."/>
            <person name="Submissions Spin"/>
        </authorList>
    </citation>
    <scope>NUCLEOTIDE SEQUENCE [LARGE SCALE GENOMIC DNA]</scope>
    <source>
        <strain evidence="4">SGD-1123</strain>
    </source>
</reference>
<dbReference type="EMBL" id="FMAU01000004">
    <property type="protein sequence ID" value="SCC23783.1"/>
    <property type="molecule type" value="Genomic_DNA"/>
</dbReference>
<keyword evidence="4" id="KW-1185">Reference proteome</keyword>
<dbReference type="RefSeq" id="WP_058299323.1">
    <property type="nucleotide sequence ID" value="NZ_FMAU01000004.1"/>
</dbReference>